<reference evidence="1" key="1">
    <citation type="submission" date="2021-07" db="EMBL/GenBank/DDBJ databases">
        <title>Characterization of violacein-producing bacteria and related species.</title>
        <authorList>
            <person name="Wilson H.S."/>
            <person name="De Leon M.E."/>
        </authorList>
    </citation>
    <scope>NUCLEOTIDE SEQUENCE</scope>
    <source>
        <strain evidence="1">HSC-15S17</strain>
    </source>
</reference>
<protein>
    <submittedName>
        <fullName evidence="1">Transporter substrate-binding domain-containing protein</fullName>
    </submittedName>
</protein>
<sequence length="286" mass="31459">MLKSGPRQNCATPSFGMVRGDAAPATMRAHNLIAAIMTLLAFLLRLPLLACLPALAGATAPLELQIVQRPPYLEVLPGGAMDGIAVRPALAAFRKAGIEVTLREVPALRQLQRLKSNQERVCSVGWYKTRERLQFAKYSAALSQDTPWAAFTNLPAAPVGETTVRAMLANEQLTVLLKVGFVYGDYLDQELSTMRAQGKLTHADMPQVFRMIEVGRAQLTFAPIEEIQHYLKHYSTSTGASQIITFAEMPAGYKRYLMCSKLVEDSLLARFNAALARLPAKAERTR</sequence>
<accession>A0AA41L2C7</accession>
<gene>
    <name evidence="1" type="ORF">KVP70_14570</name>
    <name evidence="2" type="ORF">L1274_005064</name>
</gene>
<dbReference type="EMBL" id="JALJZU010000011">
    <property type="protein sequence ID" value="MCP2011315.1"/>
    <property type="molecule type" value="Genomic_DNA"/>
</dbReference>
<dbReference type="Proteomes" id="UP001162889">
    <property type="component" value="Unassembled WGS sequence"/>
</dbReference>
<name>A0AA41L2C7_9BURK</name>
<dbReference type="AlphaFoldDB" id="A0AA41L2C7"/>
<organism evidence="1 3">
    <name type="scientific">Duganella violaceipulchra</name>
    <dbReference type="NCBI Taxonomy" id="2849652"/>
    <lineage>
        <taxon>Bacteria</taxon>
        <taxon>Pseudomonadati</taxon>
        <taxon>Pseudomonadota</taxon>
        <taxon>Betaproteobacteria</taxon>
        <taxon>Burkholderiales</taxon>
        <taxon>Oxalobacteraceae</taxon>
        <taxon>Telluria group</taxon>
        <taxon>Duganella</taxon>
    </lineage>
</organism>
<dbReference type="RefSeq" id="WP_217942952.1">
    <property type="nucleotide sequence ID" value="NZ_JAHTGR010000007.1"/>
</dbReference>
<dbReference type="Proteomes" id="UP001155901">
    <property type="component" value="Unassembled WGS sequence"/>
</dbReference>
<proteinExistence type="predicted"/>
<reference evidence="2" key="2">
    <citation type="submission" date="2022-03" db="EMBL/GenBank/DDBJ databases">
        <title>Genome Encyclopedia of Bacteria and Archaea VI: Functional Genomics of Type Strains.</title>
        <authorList>
            <person name="Whitman W."/>
        </authorList>
    </citation>
    <scope>NUCLEOTIDE SEQUENCE</scope>
    <source>
        <strain evidence="2">HSC-15S17</strain>
    </source>
</reference>
<keyword evidence="4" id="KW-1185">Reference proteome</keyword>
<evidence type="ECO:0000313" key="1">
    <source>
        <dbReference type="EMBL" id="MBV6322168.1"/>
    </source>
</evidence>
<comment type="caution">
    <text evidence="1">The sequence shown here is derived from an EMBL/GenBank/DDBJ whole genome shotgun (WGS) entry which is preliminary data.</text>
</comment>
<evidence type="ECO:0000313" key="3">
    <source>
        <dbReference type="Proteomes" id="UP001155901"/>
    </source>
</evidence>
<evidence type="ECO:0000313" key="4">
    <source>
        <dbReference type="Proteomes" id="UP001162889"/>
    </source>
</evidence>
<evidence type="ECO:0000313" key="2">
    <source>
        <dbReference type="EMBL" id="MCP2011315.1"/>
    </source>
</evidence>
<dbReference type="EMBL" id="JAHTGR010000007">
    <property type="protein sequence ID" value="MBV6322168.1"/>
    <property type="molecule type" value="Genomic_DNA"/>
</dbReference>